<accession>A0A1R4K881</accession>
<dbReference type="Proteomes" id="UP000195611">
    <property type="component" value="Unassembled WGS sequence"/>
</dbReference>
<name>A0A1R4K881_9LACT</name>
<dbReference type="EMBL" id="FUKW01000118">
    <property type="protein sequence ID" value="SJN40213.1"/>
    <property type="molecule type" value="Genomic_DNA"/>
</dbReference>
<sequence>MNCVRHNRHTIEKKPKEKFTYGENKIYEESNFNIFFG</sequence>
<gene>
    <name evidence="1" type="ORF">FM115_08435</name>
</gene>
<organism evidence="1 2">
    <name type="scientific">Marinilactibacillus psychrotolerans 42ea</name>
    <dbReference type="NCBI Taxonomy" id="1255609"/>
    <lineage>
        <taxon>Bacteria</taxon>
        <taxon>Bacillati</taxon>
        <taxon>Bacillota</taxon>
        <taxon>Bacilli</taxon>
        <taxon>Lactobacillales</taxon>
        <taxon>Carnobacteriaceae</taxon>
        <taxon>Marinilactibacillus</taxon>
    </lineage>
</organism>
<protein>
    <submittedName>
        <fullName evidence="1">Uncharacterized protein</fullName>
    </submittedName>
</protein>
<evidence type="ECO:0000313" key="1">
    <source>
        <dbReference type="EMBL" id="SJN40213.1"/>
    </source>
</evidence>
<reference evidence="1 2" key="1">
    <citation type="submission" date="2017-02" db="EMBL/GenBank/DDBJ databases">
        <authorList>
            <person name="Peterson S.W."/>
        </authorList>
    </citation>
    <scope>NUCLEOTIDE SEQUENCE [LARGE SCALE GENOMIC DNA]</scope>
    <source>
        <strain evidence="1 2">42ea</strain>
    </source>
</reference>
<evidence type="ECO:0000313" key="2">
    <source>
        <dbReference type="Proteomes" id="UP000195611"/>
    </source>
</evidence>
<dbReference type="AlphaFoldDB" id="A0A1R4K881"/>
<proteinExistence type="predicted"/>